<evidence type="ECO:0000313" key="4">
    <source>
        <dbReference type="EMBL" id="CAB3745160.1"/>
    </source>
</evidence>
<gene>
    <name evidence="4" type="ORF">LMG27174_07301</name>
</gene>
<keyword evidence="1" id="KW-0472">Membrane</keyword>
<dbReference type="InterPro" id="IPR025997">
    <property type="entry name" value="SBP_2_dom"/>
</dbReference>
<dbReference type="Pfam" id="PF13407">
    <property type="entry name" value="Peripla_BP_4"/>
    <property type="match status" value="1"/>
</dbReference>
<dbReference type="Gene3D" id="3.40.50.2300">
    <property type="match status" value="1"/>
</dbReference>
<evidence type="ECO:0000313" key="5">
    <source>
        <dbReference type="Proteomes" id="UP000494205"/>
    </source>
</evidence>
<dbReference type="EMBL" id="CADIJZ010000094">
    <property type="protein sequence ID" value="CAB3745160.1"/>
    <property type="molecule type" value="Genomic_DNA"/>
</dbReference>
<dbReference type="InterPro" id="IPR028082">
    <property type="entry name" value="Peripla_BP_I"/>
</dbReference>
<accession>A0A6J5CTN8</accession>
<keyword evidence="2" id="KW-0732">Signal</keyword>
<dbReference type="RefSeq" id="WP_244201524.1">
    <property type="nucleotide sequence ID" value="NZ_CADIJZ010000094.1"/>
</dbReference>
<evidence type="ECO:0000256" key="1">
    <source>
        <dbReference type="SAM" id="Phobius"/>
    </source>
</evidence>
<sequence length="155" mass="16231">MPSVVKLLCVAGFACVLSFMTAPVSAKDITFGYVAAGMQFPFNVAVVNSFEDAAREAGVKAIILDGKTSVEWQGNAIDDLIAQKVDGVAGLPIDGLVAQDWVDRVTAHSIPFVSIATEIACRLALTVACIALAGVLLVIPATHAQIDHAQSVRRP</sequence>
<reference evidence="4 5" key="1">
    <citation type="submission" date="2020-04" db="EMBL/GenBank/DDBJ databases">
        <authorList>
            <person name="De Canck E."/>
        </authorList>
    </citation>
    <scope>NUCLEOTIDE SEQUENCE [LARGE SCALE GENOMIC DNA]</scope>
    <source>
        <strain evidence="4 5">LMG 27174</strain>
    </source>
</reference>
<dbReference type="AlphaFoldDB" id="A0A6J5CTN8"/>
<dbReference type="Proteomes" id="UP000494205">
    <property type="component" value="Unassembled WGS sequence"/>
</dbReference>
<evidence type="ECO:0000256" key="2">
    <source>
        <dbReference type="SAM" id="SignalP"/>
    </source>
</evidence>
<feature type="transmembrane region" description="Helical" evidence="1">
    <location>
        <begin position="123"/>
        <end position="144"/>
    </location>
</feature>
<evidence type="ECO:0000259" key="3">
    <source>
        <dbReference type="Pfam" id="PF13407"/>
    </source>
</evidence>
<proteinExistence type="predicted"/>
<feature type="chain" id="PRO_5026681407" description="Periplasmic binding protein domain-containing protein" evidence="2">
    <location>
        <begin position="27"/>
        <end position="155"/>
    </location>
</feature>
<feature type="domain" description="Periplasmic binding protein" evidence="3">
    <location>
        <begin position="31"/>
        <end position="118"/>
    </location>
</feature>
<dbReference type="SUPFAM" id="SSF53822">
    <property type="entry name" value="Periplasmic binding protein-like I"/>
    <property type="match status" value="1"/>
</dbReference>
<feature type="signal peptide" evidence="2">
    <location>
        <begin position="1"/>
        <end position="26"/>
    </location>
</feature>
<keyword evidence="1" id="KW-1133">Transmembrane helix</keyword>
<organism evidence="4 5">
    <name type="scientific">Paraburkholderia rhynchosiae</name>
    <dbReference type="NCBI Taxonomy" id="487049"/>
    <lineage>
        <taxon>Bacteria</taxon>
        <taxon>Pseudomonadati</taxon>
        <taxon>Pseudomonadota</taxon>
        <taxon>Betaproteobacteria</taxon>
        <taxon>Burkholderiales</taxon>
        <taxon>Burkholderiaceae</taxon>
        <taxon>Paraburkholderia</taxon>
    </lineage>
</organism>
<name>A0A6J5CTN8_9BURK</name>
<keyword evidence="1" id="KW-0812">Transmembrane</keyword>
<protein>
    <recommendedName>
        <fullName evidence="3">Periplasmic binding protein domain-containing protein</fullName>
    </recommendedName>
</protein>